<evidence type="ECO:0000313" key="11">
    <source>
        <dbReference type="EMBL" id="MBS7455963.1"/>
    </source>
</evidence>
<comment type="domain">
    <text evidence="8">The N-terminal domain determines nucleotide recognition and specific binding, while the C-terminal domain determines the specific binding to the target protein.</text>
</comment>
<feature type="domain" description="MobA-like NTP transferase" evidence="9">
    <location>
        <begin position="12"/>
        <end position="152"/>
    </location>
</feature>
<comment type="subcellular location">
    <subcellularLocation>
        <location evidence="8">Cytoplasm</location>
    </subcellularLocation>
</comment>
<keyword evidence="4 8" id="KW-0547">Nucleotide-binding</keyword>
<feature type="binding site" evidence="8">
    <location>
        <begin position="13"/>
        <end position="15"/>
    </location>
    <ligand>
        <name>GTP</name>
        <dbReference type="ChEBI" id="CHEBI:37565"/>
    </ligand>
</feature>
<evidence type="ECO:0000256" key="5">
    <source>
        <dbReference type="ARBA" id="ARBA00022842"/>
    </source>
</evidence>
<comment type="catalytic activity">
    <reaction evidence="8">
        <text>Mo-molybdopterin + GTP + H(+) = Mo-molybdopterin guanine dinucleotide + diphosphate</text>
        <dbReference type="Rhea" id="RHEA:34243"/>
        <dbReference type="ChEBI" id="CHEBI:15378"/>
        <dbReference type="ChEBI" id="CHEBI:33019"/>
        <dbReference type="ChEBI" id="CHEBI:37565"/>
        <dbReference type="ChEBI" id="CHEBI:71302"/>
        <dbReference type="ChEBI" id="CHEBI:71310"/>
        <dbReference type="EC" id="2.7.7.77"/>
    </reaction>
</comment>
<comment type="similarity">
    <text evidence="8">Belongs to the MobA family.</text>
</comment>
<comment type="cofactor">
    <cofactor evidence="8">
        <name>Mg(2+)</name>
        <dbReference type="ChEBI" id="CHEBI:18420"/>
    </cofactor>
</comment>
<evidence type="ECO:0000256" key="3">
    <source>
        <dbReference type="ARBA" id="ARBA00022723"/>
    </source>
</evidence>
<keyword evidence="7 8" id="KW-0501">Molybdenum cofactor biosynthesis</keyword>
<evidence type="ECO:0000256" key="7">
    <source>
        <dbReference type="ARBA" id="ARBA00023150"/>
    </source>
</evidence>
<proteinExistence type="inferred from homology"/>
<dbReference type="EC" id="2.7.7.77" evidence="8"/>
<keyword evidence="5 8" id="KW-0460">Magnesium</keyword>
<dbReference type="GO" id="GO:0005525">
    <property type="term" value="F:GTP binding"/>
    <property type="evidence" value="ECO:0007669"/>
    <property type="project" value="UniProtKB-UniRule"/>
</dbReference>
<comment type="caution">
    <text evidence="8">Lacks conserved residue(s) required for the propagation of feature annotation.</text>
</comment>
<dbReference type="HAMAP" id="MF_00316">
    <property type="entry name" value="MobA"/>
    <property type="match status" value="1"/>
</dbReference>
<sequence length="208" mass="21490">MGGRLDDVTLGILAGGEGRRFGGRDKAWIEFAGEPLVLRQVRRLGPWFAQVRVSANRNGDLYRRHGLSAVADAGAPQGPLSGVAALLAHCTTAWLMTVPVDAHALEPAALHALRAAAERADGAVAAEPDGLQPMLALYRVAPMRGRVDAALAAGRLAVREVQAQAGFAVVALAACVGNLNTPAALAAAEAGGARDDPARPDFRPETPA</sequence>
<comment type="subunit">
    <text evidence="8">Monomer.</text>
</comment>
<dbReference type="PANTHER" id="PTHR19136">
    <property type="entry name" value="MOLYBDENUM COFACTOR GUANYLYLTRANSFERASE"/>
    <property type="match status" value="1"/>
</dbReference>
<dbReference type="Proteomes" id="UP000675747">
    <property type="component" value="Unassembled WGS sequence"/>
</dbReference>
<evidence type="ECO:0000313" key="10">
    <source>
        <dbReference type="EMBL" id="MBR0562988.1"/>
    </source>
</evidence>
<reference evidence="10" key="2">
    <citation type="submission" date="2021-04" db="EMBL/GenBank/DDBJ databases">
        <authorList>
            <person name="Karlyshev A.V."/>
        </authorList>
    </citation>
    <scope>NUCLEOTIDE SEQUENCE</scope>
    <source>
        <strain evidence="10">LMG 29479</strain>
    </source>
</reference>
<dbReference type="EMBL" id="JAGQFT010000089">
    <property type="protein sequence ID" value="MBR0562988.1"/>
    <property type="molecule type" value="Genomic_DNA"/>
</dbReference>
<accession>A0A8J8B055</accession>
<evidence type="ECO:0000256" key="4">
    <source>
        <dbReference type="ARBA" id="ARBA00022741"/>
    </source>
</evidence>
<name>A0A8J8B055_9GAMM</name>
<dbReference type="GO" id="GO:0061603">
    <property type="term" value="F:molybdenum cofactor guanylyltransferase activity"/>
    <property type="evidence" value="ECO:0007669"/>
    <property type="project" value="UniProtKB-EC"/>
</dbReference>
<keyword evidence="2 8" id="KW-0808">Transferase</keyword>
<dbReference type="GO" id="GO:0005737">
    <property type="term" value="C:cytoplasm"/>
    <property type="evidence" value="ECO:0007669"/>
    <property type="project" value="UniProtKB-SubCell"/>
</dbReference>
<dbReference type="SUPFAM" id="SSF53448">
    <property type="entry name" value="Nucleotide-diphospho-sugar transferases"/>
    <property type="match status" value="1"/>
</dbReference>
<dbReference type="InterPro" id="IPR025877">
    <property type="entry name" value="MobA-like_NTP_Trfase"/>
</dbReference>
<feature type="binding site" evidence="8">
    <location>
        <position position="101"/>
    </location>
    <ligand>
        <name>Mg(2+)</name>
        <dbReference type="ChEBI" id="CHEBI:18420"/>
    </ligand>
</feature>
<evidence type="ECO:0000256" key="1">
    <source>
        <dbReference type="ARBA" id="ARBA00022490"/>
    </source>
</evidence>
<dbReference type="RefSeq" id="WP_211926910.1">
    <property type="nucleotide sequence ID" value="NZ_JAGQFT020000001.1"/>
</dbReference>
<dbReference type="EMBL" id="JAGQFT020000001">
    <property type="protein sequence ID" value="MBS7455963.1"/>
    <property type="molecule type" value="Genomic_DNA"/>
</dbReference>
<evidence type="ECO:0000256" key="6">
    <source>
        <dbReference type="ARBA" id="ARBA00023134"/>
    </source>
</evidence>
<feature type="binding site" evidence="8">
    <location>
        <position position="101"/>
    </location>
    <ligand>
        <name>GTP</name>
        <dbReference type="ChEBI" id="CHEBI:37565"/>
    </ligand>
</feature>
<dbReference type="GO" id="GO:0046872">
    <property type="term" value="F:metal ion binding"/>
    <property type="evidence" value="ECO:0007669"/>
    <property type="project" value="UniProtKB-KW"/>
</dbReference>
<protein>
    <recommendedName>
        <fullName evidence="8">Molybdenum cofactor guanylyltransferase</fullName>
        <shortName evidence="8">MoCo guanylyltransferase</shortName>
        <ecNumber evidence="8">2.7.7.77</ecNumber>
    </recommendedName>
    <alternativeName>
        <fullName evidence="8">GTP:molybdopterin guanylyltransferase</fullName>
    </alternativeName>
    <alternativeName>
        <fullName evidence="8">Mo-MPT guanylyltransferase</fullName>
    </alternativeName>
    <alternativeName>
        <fullName evidence="8">Molybdopterin guanylyltransferase</fullName>
    </alternativeName>
    <alternativeName>
        <fullName evidence="8">Molybdopterin-guanine dinucleotide synthase</fullName>
        <shortName evidence="8">MGD synthase</shortName>
    </alternativeName>
</protein>
<dbReference type="Gene3D" id="3.90.550.10">
    <property type="entry name" value="Spore Coat Polysaccharide Biosynthesis Protein SpsA, Chain A"/>
    <property type="match status" value="1"/>
</dbReference>
<gene>
    <name evidence="8" type="primary">mobA</name>
    <name evidence="11" type="ORF">KB893_002295</name>
    <name evidence="10" type="ORF">KB893_10735</name>
</gene>
<feature type="binding site" evidence="8">
    <location>
        <position position="72"/>
    </location>
    <ligand>
        <name>GTP</name>
        <dbReference type="ChEBI" id="CHEBI:37565"/>
    </ligand>
</feature>
<dbReference type="PANTHER" id="PTHR19136:SF81">
    <property type="entry name" value="MOLYBDENUM COFACTOR GUANYLYLTRANSFERASE"/>
    <property type="match status" value="1"/>
</dbReference>
<dbReference type="AlphaFoldDB" id="A0A8J8B055"/>
<evidence type="ECO:0000259" key="9">
    <source>
        <dbReference type="Pfam" id="PF12804"/>
    </source>
</evidence>
<comment type="function">
    <text evidence="8">Transfers a GMP moiety from GTP to Mo-molybdopterin (Mo-MPT) cofactor (Moco or molybdenum cofactor) to form Mo-molybdopterin guanine dinucleotide (Mo-MGD) cofactor.</text>
</comment>
<feature type="binding site" evidence="8">
    <location>
        <position position="26"/>
    </location>
    <ligand>
        <name>GTP</name>
        <dbReference type="ChEBI" id="CHEBI:37565"/>
    </ligand>
</feature>
<dbReference type="Pfam" id="PF12804">
    <property type="entry name" value="NTP_transf_3"/>
    <property type="match status" value="1"/>
</dbReference>
<keyword evidence="12" id="KW-1185">Reference proteome</keyword>
<evidence type="ECO:0000256" key="2">
    <source>
        <dbReference type="ARBA" id="ARBA00022679"/>
    </source>
</evidence>
<organism evidence="10">
    <name type="scientific">Coralloluteibacterium stylophorae</name>
    <dbReference type="NCBI Taxonomy" id="1776034"/>
    <lineage>
        <taxon>Bacteria</taxon>
        <taxon>Pseudomonadati</taxon>
        <taxon>Pseudomonadota</taxon>
        <taxon>Gammaproteobacteria</taxon>
        <taxon>Lysobacterales</taxon>
        <taxon>Lysobacteraceae</taxon>
        <taxon>Coralloluteibacterium</taxon>
    </lineage>
</organism>
<dbReference type="InterPro" id="IPR029044">
    <property type="entry name" value="Nucleotide-diphossugar_trans"/>
</dbReference>
<keyword evidence="6 8" id="KW-0342">GTP-binding</keyword>
<dbReference type="InterPro" id="IPR013482">
    <property type="entry name" value="Molybde_CF_guanTrfase"/>
</dbReference>
<reference evidence="11 12" key="1">
    <citation type="journal article" date="2021" name="Microbiol. Resour. Announc.">
        <title>Draft Genome Sequence of Coralloluteibacterium stylophorae LMG 29479T.</title>
        <authorList>
            <person name="Karlyshev A.V."/>
            <person name="Kudryashova E.B."/>
            <person name="Ariskina E.V."/>
            <person name="Conroy A.P."/>
            <person name="Abidueva E.Y."/>
        </authorList>
    </citation>
    <scope>NUCLEOTIDE SEQUENCE [LARGE SCALE GENOMIC DNA]</scope>
    <source>
        <strain evidence="11 12">LMG 29479</strain>
    </source>
</reference>
<evidence type="ECO:0000313" key="12">
    <source>
        <dbReference type="Proteomes" id="UP000675747"/>
    </source>
</evidence>
<evidence type="ECO:0000256" key="8">
    <source>
        <dbReference type="HAMAP-Rule" id="MF_00316"/>
    </source>
</evidence>
<comment type="caution">
    <text evidence="10">The sequence shown here is derived from an EMBL/GenBank/DDBJ whole genome shotgun (WGS) entry which is preliminary data.</text>
</comment>
<keyword evidence="3 8" id="KW-0479">Metal-binding</keyword>
<dbReference type="GO" id="GO:0006777">
    <property type="term" value="P:Mo-molybdopterin cofactor biosynthetic process"/>
    <property type="evidence" value="ECO:0007669"/>
    <property type="project" value="UniProtKB-KW"/>
</dbReference>
<keyword evidence="1 8" id="KW-0963">Cytoplasm</keyword>